<keyword evidence="3" id="KW-1185">Reference proteome</keyword>
<protein>
    <submittedName>
        <fullName evidence="2">Unnamed protein product</fullName>
    </submittedName>
</protein>
<dbReference type="OrthoDB" id="354769at2759"/>
<dbReference type="InterPro" id="IPR019190">
    <property type="entry name" value="EXOV"/>
</dbReference>
<organism evidence="2 3">
    <name type="scientific">Ambrosiozyma monospora</name>
    <name type="common">Yeast</name>
    <name type="synonym">Endomycopsis monosporus</name>
    <dbReference type="NCBI Taxonomy" id="43982"/>
    <lineage>
        <taxon>Eukaryota</taxon>
        <taxon>Fungi</taxon>
        <taxon>Dikarya</taxon>
        <taxon>Ascomycota</taxon>
        <taxon>Saccharomycotina</taxon>
        <taxon>Pichiomycetes</taxon>
        <taxon>Pichiales</taxon>
        <taxon>Pichiaceae</taxon>
        <taxon>Ambrosiozyma</taxon>
    </lineage>
</organism>
<reference evidence="2" key="1">
    <citation type="submission" date="2023-04" db="EMBL/GenBank/DDBJ databases">
        <title>Ambrosiozyma monospora NBRC 1965.</title>
        <authorList>
            <person name="Ichikawa N."/>
            <person name="Sato H."/>
            <person name="Tonouchi N."/>
        </authorList>
    </citation>
    <scope>NUCLEOTIDE SEQUENCE</scope>
    <source>
        <strain evidence="2">NBRC 1965</strain>
    </source>
</reference>
<proteinExistence type="predicted"/>
<dbReference type="EMBL" id="BSXU01008847">
    <property type="protein sequence ID" value="GME67476.1"/>
    <property type="molecule type" value="Genomic_DNA"/>
</dbReference>
<dbReference type="GO" id="GO:0045145">
    <property type="term" value="F:single-stranded DNA 5'-3' DNA exonuclease activity"/>
    <property type="evidence" value="ECO:0007669"/>
    <property type="project" value="InterPro"/>
</dbReference>
<dbReference type="Pfam" id="PF09810">
    <property type="entry name" value="Exo5"/>
    <property type="match status" value="1"/>
</dbReference>
<name>A0A9W6SUW6_AMBMO</name>
<dbReference type="Proteomes" id="UP001165063">
    <property type="component" value="Unassembled WGS sequence"/>
</dbReference>
<feature type="region of interest" description="Disordered" evidence="1">
    <location>
        <begin position="28"/>
        <end position="67"/>
    </location>
</feature>
<evidence type="ECO:0000313" key="2">
    <source>
        <dbReference type="EMBL" id="GME67476.1"/>
    </source>
</evidence>
<gene>
    <name evidence="2" type="ORF">Amon01_000886100</name>
</gene>
<feature type="compositionally biased region" description="Basic and acidic residues" evidence="1">
    <location>
        <begin position="52"/>
        <end position="67"/>
    </location>
</feature>
<accession>A0A9W6SUW6</accession>
<sequence length="201" mass="23055">MLYRRLYSSLKNDLKKANTKSLKFHIHYTPPQKEQVEPASEASSTIPVLDFETQKPPEEQKETRSYSDEQVKKAIGLFMGVDESSDPNELIVPKSHKFDTLAQILTGNANATLLPFKDIKLKSPTPYHMKCIDEKNSDSRLSVTKIIPSIWCELKTIYRLYQGQVEEPNNESMTRGKAEHLDFELETHPIDQYAVQNNTVK</sequence>
<evidence type="ECO:0000313" key="3">
    <source>
        <dbReference type="Proteomes" id="UP001165063"/>
    </source>
</evidence>
<dbReference type="AlphaFoldDB" id="A0A9W6SUW6"/>
<evidence type="ECO:0000256" key="1">
    <source>
        <dbReference type="SAM" id="MobiDB-lite"/>
    </source>
</evidence>
<comment type="caution">
    <text evidence="2">The sequence shown here is derived from an EMBL/GenBank/DDBJ whole genome shotgun (WGS) entry which is preliminary data.</text>
</comment>